<evidence type="ECO:0000313" key="1">
    <source>
        <dbReference type="EMBL" id="KAE9409555.1"/>
    </source>
</evidence>
<reference evidence="1" key="1">
    <citation type="journal article" date="2019" name="Environ. Microbiol.">
        <title>Fungal ecological strategies reflected in gene transcription - a case study of two litter decomposers.</title>
        <authorList>
            <person name="Barbi F."/>
            <person name="Kohler A."/>
            <person name="Barry K."/>
            <person name="Baskaran P."/>
            <person name="Daum C."/>
            <person name="Fauchery L."/>
            <person name="Ihrmark K."/>
            <person name="Kuo A."/>
            <person name="LaButti K."/>
            <person name="Lipzen A."/>
            <person name="Morin E."/>
            <person name="Grigoriev I.V."/>
            <person name="Henrissat B."/>
            <person name="Lindahl B."/>
            <person name="Martin F."/>
        </authorList>
    </citation>
    <scope>NUCLEOTIDE SEQUENCE</scope>
    <source>
        <strain evidence="1">JB14</strain>
    </source>
</reference>
<dbReference type="AlphaFoldDB" id="A0A6A4IM73"/>
<gene>
    <name evidence="1" type="ORF">BT96DRAFT_528199</name>
</gene>
<evidence type="ECO:0000313" key="2">
    <source>
        <dbReference type="Proteomes" id="UP000799118"/>
    </source>
</evidence>
<protein>
    <submittedName>
        <fullName evidence="1">Uncharacterized protein</fullName>
    </submittedName>
</protein>
<dbReference type="Proteomes" id="UP000799118">
    <property type="component" value="Unassembled WGS sequence"/>
</dbReference>
<keyword evidence="2" id="KW-1185">Reference proteome</keyword>
<name>A0A6A4IM73_9AGAR</name>
<accession>A0A6A4IM73</accession>
<dbReference type="EMBL" id="ML769387">
    <property type="protein sequence ID" value="KAE9409555.1"/>
    <property type="molecule type" value="Genomic_DNA"/>
</dbReference>
<dbReference type="OrthoDB" id="3066241at2759"/>
<proteinExistence type="predicted"/>
<organism evidence="1 2">
    <name type="scientific">Gymnopus androsaceus JB14</name>
    <dbReference type="NCBI Taxonomy" id="1447944"/>
    <lineage>
        <taxon>Eukaryota</taxon>
        <taxon>Fungi</taxon>
        <taxon>Dikarya</taxon>
        <taxon>Basidiomycota</taxon>
        <taxon>Agaricomycotina</taxon>
        <taxon>Agaricomycetes</taxon>
        <taxon>Agaricomycetidae</taxon>
        <taxon>Agaricales</taxon>
        <taxon>Marasmiineae</taxon>
        <taxon>Omphalotaceae</taxon>
        <taxon>Gymnopus</taxon>
    </lineage>
</organism>
<sequence length="109" mass="12535">MFFVSHCVLFQENDLRHYIGNVYTCPEHPALKADTAIPHQLCKLFNKLHIEHLIPAAILLGITTDAEYNTVVNDFDEKEREGMLFEESEFVSLSRLQKVAMKWAFGLPV</sequence>